<keyword evidence="2" id="KW-1003">Cell membrane</keyword>
<dbReference type="AlphaFoldDB" id="A0A0G0QYY6"/>
<feature type="transmembrane region" description="Helical" evidence="8">
    <location>
        <begin position="12"/>
        <end position="32"/>
    </location>
</feature>
<name>A0A0G0QYY6_9BACT</name>
<comment type="subcellular location">
    <subcellularLocation>
        <location evidence="1">Cell membrane</location>
        <topology evidence="1">Multi-pass membrane protein</topology>
    </subcellularLocation>
</comment>
<dbReference type="PANTHER" id="PTHR33908">
    <property type="entry name" value="MANNOSYLTRANSFERASE YKCB-RELATED"/>
    <property type="match status" value="1"/>
</dbReference>
<protein>
    <recommendedName>
        <fullName evidence="9">Glycosyltransferase RgtA/B/C/D-like domain-containing protein</fullName>
    </recommendedName>
</protein>
<keyword evidence="3" id="KW-0328">Glycosyltransferase</keyword>
<evidence type="ECO:0000259" key="9">
    <source>
        <dbReference type="Pfam" id="PF13231"/>
    </source>
</evidence>
<dbReference type="GO" id="GO:0005886">
    <property type="term" value="C:plasma membrane"/>
    <property type="evidence" value="ECO:0007669"/>
    <property type="project" value="UniProtKB-SubCell"/>
</dbReference>
<feature type="transmembrane region" description="Helical" evidence="8">
    <location>
        <begin position="91"/>
        <end position="111"/>
    </location>
</feature>
<evidence type="ECO:0000256" key="1">
    <source>
        <dbReference type="ARBA" id="ARBA00004651"/>
    </source>
</evidence>
<dbReference type="GO" id="GO:0009103">
    <property type="term" value="P:lipopolysaccharide biosynthetic process"/>
    <property type="evidence" value="ECO:0007669"/>
    <property type="project" value="UniProtKB-ARBA"/>
</dbReference>
<evidence type="ECO:0000256" key="5">
    <source>
        <dbReference type="ARBA" id="ARBA00022692"/>
    </source>
</evidence>
<feature type="domain" description="Glycosyltransferase RgtA/B/C/D-like" evidence="9">
    <location>
        <begin position="71"/>
        <end position="227"/>
    </location>
</feature>
<dbReference type="Pfam" id="PF13231">
    <property type="entry name" value="PMT_2"/>
    <property type="match status" value="1"/>
</dbReference>
<evidence type="ECO:0000313" key="10">
    <source>
        <dbReference type="EMBL" id="KKR42606.1"/>
    </source>
</evidence>
<evidence type="ECO:0000256" key="2">
    <source>
        <dbReference type="ARBA" id="ARBA00022475"/>
    </source>
</evidence>
<keyword evidence="6 8" id="KW-1133">Transmembrane helix</keyword>
<feature type="transmembrane region" description="Helical" evidence="8">
    <location>
        <begin position="173"/>
        <end position="198"/>
    </location>
</feature>
<reference evidence="10 11" key="1">
    <citation type="journal article" date="2015" name="Nature">
        <title>rRNA introns, odd ribosomes, and small enigmatic genomes across a large radiation of phyla.</title>
        <authorList>
            <person name="Brown C.T."/>
            <person name="Hug L.A."/>
            <person name="Thomas B.C."/>
            <person name="Sharon I."/>
            <person name="Castelle C.J."/>
            <person name="Singh A."/>
            <person name="Wilkins M.J."/>
            <person name="Williams K.H."/>
            <person name="Banfield J.F."/>
        </authorList>
    </citation>
    <scope>NUCLEOTIDE SEQUENCE [LARGE SCALE GENOMIC DNA]</scope>
</reference>
<dbReference type="Proteomes" id="UP000034881">
    <property type="component" value="Unassembled WGS sequence"/>
</dbReference>
<comment type="caution">
    <text evidence="10">The sequence shown here is derived from an EMBL/GenBank/DDBJ whole genome shotgun (WGS) entry which is preliminary data.</text>
</comment>
<dbReference type="GO" id="GO:0016763">
    <property type="term" value="F:pentosyltransferase activity"/>
    <property type="evidence" value="ECO:0007669"/>
    <property type="project" value="TreeGrafter"/>
</dbReference>
<evidence type="ECO:0000256" key="7">
    <source>
        <dbReference type="ARBA" id="ARBA00023136"/>
    </source>
</evidence>
<keyword evidence="5 8" id="KW-0812">Transmembrane</keyword>
<proteinExistence type="predicted"/>
<dbReference type="InterPro" id="IPR050297">
    <property type="entry name" value="LipidA_mod_glycosyltrf_83"/>
</dbReference>
<feature type="transmembrane region" description="Helical" evidence="8">
    <location>
        <begin position="210"/>
        <end position="232"/>
    </location>
</feature>
<dbReference type="EMBL" id="LBYB01000001">
    <property type="protein sequence ID" value="KKR42606.1"/>
    <property type="molecule type" value="Genomic_DNA"/>
</dbReference>
<feature type="transmembrane region" description="Helical" evidence="8">
    <location>
        <begin position="334"/>
        <end position="351"/>
    </location>
</feature>
<evidence type="ECO:0000256" key="8">
    <source>
        <dbReference type="SAM" id="Phobius"/>
    </source>
</evidence>
<evidence type="ECO:0000256" key="4">
    <source>
        <dbReference type="ARBA" id="ARBA00022679"/>
    </source>
</evidence>
<feature type="transmembrane region" description="Helical" evidence="8">
    <location>
        <begin position="277"/>
        <end position="298"/>
    </location>
</feature>
<feature type="transmembrane region" description="Helical" evidence="8">
    <location>
        <begin position="304"/>
        <end position="327"/>
    </location>
</feature>
<evidence type="ECO:0000313" key="11">
    <source>
        <dbReference type="Proteomes" id="UP000034881"/>
    </source>
</evidence>
<gene>
    <name evidence="10" type="ORF">UT77_C0001G0057</name>
</gene>
<organism evidence="10 11">
    <name type="scientific">Candidatus Daviesbacteria bacterium GW2011_GWC2_40_12</name>
    <dbReference type="NCBI Taxonomy" id="1618431"/>
    <lineage>
        <taxon>Bacteria</taxon>
        <taxon>Candidatus Daviesiibacteriota</taxon>
    </lineage>
</organism>
<sequence>MYVSYNKHVKFFVKHRIEILIFLVLALGYFLLRLPNLTLQPIFADEAIYIRWAQVIRSEPTLRFLPLSDGKTPLFMWAMIPLLKVIEDPLLAGRLLSVFSGFFTLLGVFFLSKKIFNTRTAFWAGLLYVVTPYTVFFDRMALVDSTLSAFTIWIVYFAIWLTKNLRLDISMILGYLLGAAVLTKTPGMINLFLLPFSLVAFKRENRGKNALVKLIVFWGVAIIIALFIYNILRLGPNFHMLSSRNADYIFSPLELIGRPLDPLIPHFRDISDWFPKLFTWPILLSVIWGIIYVIFGLWKQSFKGPLLLGGVVLIWATIPLFLNMFFLKTFTARYLLPSIPLLLILAGFGVTKLLPPFAYIKRLPLLLMLVVLLPLPLIFNYFLLTAPEKAPLPKEERIGYFEEWTAGYGFSDIAKFIIEKSKDQKVVVGTEGFFGTLPDGLYIYLDKANVSIVGSHATMSTQVREAAKDNLTYFIGNKKRLQGSFDNVILIKEYPKAKPQDGSLQDAIVLYQVLP</sequence>
<keyword evidence="7 8" id="KW-0472">Membrane</keyword>
<dbReference type="InterPro" id="IPR038731">
    <property type="entry name" value="RgtA/B/C-like"/>
</dbReference>
<dbReference type="PANTHER" id="PTHR33908:SF11">
    <property type="entry name" value="MEMBRANE PROTEIN"/>
    <property type="match status" value="1"/>
</dbReference>
<feature type="transmembrane region" description="Helical" evidence="8">
    <location>
        <begin position="142"/>
        <end position="161"/>
    </location>
</feature>
<evidence type="ECO:0000256" key="3">
    <source>
        <dbReference type="ARBA" id="ARBA00022676"/>
    </source>
</evidence>
<accession>A0A0G0QYY6</accession>
<feature type="transmembrane region" description="Helical" evidence="8">
    <location>
        <begin position="363"/>
        <end position="384"/>
    </location>
</feature>
<evidence type="ECO:0000256" key="6">
    <source>
        <dbReference type="ARBA" id="ARBA00022989"/>
    </source>
</evidence>
<keyword evidence="4" id="KW-0808">Transferase</keyword>